<evidence type="ECO:0000313" key="2">
    <source>
        <dbReference type="Proteomes" id="UP000051717"/>
    </source>
</evidence>
<dbReference type="EMBL" id="LJUI01000084">
    <property type="protein sequence ID" value="KPK68245.1"/>
    <property type="molecule type" value="Genomic_DNA"/>
</dbReference>
<comment type="caution">
    <text evidence="1">The sequence shown here is derived from an EMBL/GenBank/DDBJ whole genome shotgun (WGS) entry which is preliminary data.</text>
</comment>
<accession>A0A0S8G5M0</accession>
<sequence>MEVPPASFISLVVSLATSAVAHLGFMPDPVSGKTVQHLEMARHDIDLLGILREKTAGNLEAEEERLLEEILSDLRLKFVRIREERGSSSHGEGGGDA</sequence>
<name>A0A0S8G5M0_UNCT6</name>
<dbReference type="InterPro" id="IPR014995">
    <property type="entry name" value="DUF1844"/>
</dbReference>
<evidence type="ECO:0008006" key="3">
    <source>
        <dbReference type="Google" id="ProtNLM"/>
    </source>
</evidence>
<gene>
    <name evidence="1" type="ORF">AMJ82_08745</name>
</gene>
<reference evidence="1 2" key="1">
    <citation type="journal article" date="2015" name="Microbiome">
        <title>Genomic resolution of linkages in carbon, nitrogen, and sulfur cycling among widespread estuary sediment bacteria.</title>
        <authorList>
            <person name="Baker B.J."/>
            <person name="Lazar C.S."/>
            <person name="Teske A.P."/>
            <person name="Dick G.J."/>
        </authorList>
    </citation>
    <scope>NUCLEOTIDE SEQUENCE [LARGE SCALE GENOMIC DNA]</scope>
    <source>
        <strain evidence="1">SM23_40</strain>
    </source>
</reference>
<dbReference type="Proteomes" id="UP000051717">
    <property type="component" value="Unassembled WGS sequence"/>
</dbReference>
<organism evidence="1 2">
    <name type="scientific">candidate division TA06 bacterium SM23_40</name>
    <dbReference type="NCBI Taxonomy" id="1703774"/>
    <lineage>
        <taxon>Bacteria</taxon>
        <taxon>Bacteria division TA06</taxon>
    </lineage>
</organism>
<protein>
    <recommendedName>
        <fullName evidence="3">DUF1844 domain-containing protein</fullName>
    </recommendedName>
</protein>
<proteinExistence type="predicted"/>
<dbReference type="Pfam" id="PF08899">
    <property type="entry name" value="DUF1844"/>
    <property type="match status" value="1"/>
</dbReference>
<dbReference type="AlphaFoldDB" id="A0A0S8G5M0"/>
<evidence type="ECO:0000313" key="1">
    <source>
        <dbReference type="EMBL" id="KPK68245.1"/>
    </source>
</evidence>